<dbReference type="EMBL" id="MN739677">
    <property type="protein sequence ID" value="QHT20026.1"/>
    <property type="molecule type" value="Genomic_DNA"/>
</dbReference>
<dbReference type="CDD" id="cd04301">
    <property type="entry name" value="NAT_SF"/>
    <property type="match status" value="1"/>
</dbReference>
<dbReference type="SUPFAM" id="SSF55729">
    <property type="entry name" value="Acyl-CoA N-acyltransferases (Nat)"/>
    <property type="match status" value="1"/>
</dbReference>
<dbReference type="InterPro" id="IPR016181">
    <property type="entry name" value="Acyl_CoA_acyltransferase"/>
</dbReference>
<dbReference type="GO" id="GO:0004343">
    <property type="term" value="F:glucosamine 6-phosphate N-acetyltransferase activity"/>
    <property type="evidence" value="ECO:0007669"/>
    <property type="project" value="TreeGrafter"/>
</dbReference>
<evidence type="ECO:0000313" key="2">
    <source>
        <dbReference type="EMBL" id="QHT20026.1"/>
    </source>
</evidence>
<evidence type="ECO:0000259" key="1">
    <source>
        <dbReference type="PROSITE" id="PS51186"/>
    </source>
</evidence>
<sequence length="145" mass="17365">MNDEFTIRKLDYNDYYKEYLNLINSFTRSPEHKSYDEFCITLDKINSHNSQIFVIEHNNKIISSIKCLIEQKLHNNFKCVLHIEDIVTHTDYRKKGLATKLLEYSLDLAKDFNCYKIILCSNPENYNFYLHKGFIQKGTEFTKYL</sequence>
<dbReference type="PANTHER" id="PTHR13355">
    <property type="entry name" value="GLUCOSAMINE 6-PHOSPHATE N-ACETYLTRANSFERASE"/>
    <property type="match status" value="1"/>
</dbReference>
<dbReference type="AlphaFoldDB" id="A0A6C0DSR3"/>
<dbReference type="Pfam" id="PF00583">
    <property type="entry name" value="Acetyltransf_1"/>
    <property type="match status" value="1"/>
</dbReference>
<organism evidence="2">
    <name type="scientific">viral metagenome</name>
    <dbReference type="NCBI Taxonomy" id="1070528"/>
    <lineage>
        <taxon>unclassified sequences</taxon>
        <taxon>metagenomes</taxon>
        <taxon>organismal metagenomes</taxon>
    </lineage>
</organism>
<accession>A0A6C0DSR3</accession>
<dbReference type="Gene3D" id="3.40.630.30">
    <property type="match status" value="1"/>
</dbReference>
<dbReference type="PANTHER" id="PTHR13355:SF11">
    <property type="entry name" value="GLUCOSAMINE 6-PHOSPHATE N-ACETYLTRANSFERASE"/>
    <property type="match status" value="1"/>
</dbReference>
<proteinExistence type="predicted"/>
<protein>
    <recommendedName>
        <fullName evidence="1">N-acetyltransferase domain-containing protein</fullName>
    </recommendedName>
</protein>
<feature type="domain" description="N-acetyltransferase" evidence="1">
    <location>
        <begin position="5"/>
        <end position="145"/>
    </location>
</feature>
<dbReference type="InterPro" id="IPR000182">
    <property type="entry name" value="GNAT_dom"/>
</dbReference>
<name>A0A6C0DSR3_9ZZZZ</name>
<dbReference type="InterPro" id="IPR039143">
    <property type="entry name" value="GNPNAT1-like"/>
</dbReference>
<dbReference type="PROSITE" id="PS51186">
    <property type="entry name" value="GNAT"/>
    <property type="match status" value="1"/>
</dbReference>
<reference evidence="2" key="1">
    <citation type="journal article" date="2020" name="Nature">
        <title>Giant virus diversity and host interactions through global metagenomics.</title>
        <authorList>
            <person name="Schulz F."/>
            <person name="Roux S."/>
            <person name="Paez-Espino D."/>
            <person name="Jungbluth S."/>
            <person name="Walsh D.A."/>
            <person name="Denef V.J."/>
            <person name="McMahon K.D."/>
            <person name="Konstantinidis K.T."/>
            <person name="Eloe-Fadrosh E.A."/>
            <person name="Kyrpides N.C."/>
            <person name="Woyke T."/>
        </authorList>
    </citation>
    <scope>NUCLEOTIDE SEQUENCE</scope>
    <source>
        <strain evidence="2">GVMAG-M-3300023174-60</strain>
    </source>
</reference>